<dbReference type="Pfam" id="PF01494">
    <property type="entry name" value="FAD_binding_3"/>
    <property type="match status" value="1"/>
</dbReference>
<dbReference type="PANTHER" id="PTHR43004:SF19">
    <property type="entry name" value="BINDING MONOOXYGENASE, PUTATIVE (JCVI)-RELATED"/>
    <property type="match status" value="1"/>
</dbReference>
<proteinExistence type="predicted"/>
<feature type="non-terminal residue" evidence="5">
    <location>
        <position position="250"/>
    </location>
</feature>
<keyword evidence="2" id="KW-0285">Flavoprotein</keyword>
<dbReference type="EMBL" id="UINC01164604">
    <property type="protein sequence ID" value="SVD65542.1"/>
    <property type="molecule type" value="Genomic_DNA"/>
</dbReference>
<dbReference type="AlphaFoldDB" id="A0A382X357"/>
<organism evidence="5">
    <name type="scientific">marine metagenome</name>
    <dbReference type="NCBI Taxonomy" id="408172"/>
    <lineage>
        <taxon>unclassified sequences</taxon>
        <taxon>metagenomes</taxon>
        <taxon>ecological metagenomes</taxon>
    </lineage>
</organism>
<dbReference type="Gene3D" id="3.50.50.60">
    <property type="entry name" value="FAD/NAD(P)-binding domain"/>
    <property type="match status" value="1"/>
</dbReference>
<evidence type="ECO:0000256" key="1">
    <source>
        <dbReference type="ARBA" id="ARBA00001974"/>
    </source>
</evidence>
<dbReference type="InterPro" id="IPR036188">
    <property type="entry name" value="FAD/NAD-bd_sf"/>
</dbReference>
<dbReference type="Gene3D" id="3.30.70.2450">
    <property type="match status" value="1"/>
</dbReference>
<evidence type="ECO:0000256" key="3">
    <source>
        <dbReference type="ARBA" id="ARBA00022827"/>
    </source>
</evidence>
<dbReference type="PANTHER" id="PTHR43004">
    <property type="entry name" value="TRK SYSTEM POTASSIUM UPTAKE PROTEIN"/>
    <property type="match status" value="1"/>
</dbReference>
<reference evidence="5" key="1">
    <citation type="submission" date="2018-05" db="EMBL/GenBank/DDBJ databases">
        <authorList>
            <person name="Lanie J.A."/>
            <person name="Ng W.-L."/>
            <person name="Kazmierczak K.M."/>
            <person name="Andrzejewski T.M."/>
            <person name="Davidsen T.M."/>
            <person name="Wayne K.J."/>
            <person name="Tettelin H."/>
            <person name="Glass J.I."/>
            <person name="Rusch D."/>
            <person name="Podicherti R."/>
            <person name="Tsui H.-C.T."/>
            <person name="Winkler M.E."/>
        </authorList>
    </citation>
    <scope>NUCLEOTIDE SEQUENCE</scope>
</reference>
<evidence type="ECO:0000259" key="4">
    <source>
        <dbReference type="Pfam" id="PF01494"/>
    </source>
</evidence>
<evidence type="ECO:0000313" key="5">
    <source>
        <dbReference type="EMBL" id="SVD65542.1"/>
    </source>
</evidence>
<evidence type="ECO:0000256" key="2">
    <source>
        <dbReference type="ARBA" id="ARBA00022630"/>
    </source>
</evidence>
<name>A0A382X357_9ZZZZ</name>
<protein>
    <recommendedName>
        <fullName evidence="4">FAD-binding domain-containing protein</fullName>
    </recommendedName>
</protein>
<keyword evidence="3" id="KW-0274">FAD</keyword>
<sequence>MNNDQQLVIIGGGPVGTGLAVELGLRDISCALVERRKEIQRIPKGQNLMQRTMDHFYCWGLADTLRSARVMPPGYPIGGVTTYGNLMSDYWYVPQQREAVKDFFFQVNERLPQYCMEEVLRDKLKTLPSVETYFGWNAEAIEQADNTVNVSIANVDSQVHENIEADYVVGCDGGRSMVRDAIGIERSGSDFDQKMVLAVFRSKELHERLKRFPERSTYRAMDPNLKGYWQFFGRIDVGEGWFFHAPVPLD</sequence>
<comment type="cofactor">
    <cofactor evidence="1">
        <name>FAD</name>
        <dbReference type="ChEBI" id="CHEBI:57692"/>
    </cofactor>
</comment>
<dbReference type="SUPFAM" id="SSF51905">
    <property type="entry name" value="FAD/NAD(P)-binding domain"/>
    <property type="match status" value="1"/>
</dbReference>
<gene>
    <name evidence="5" type="ORF">METZ01_LOCUS418396</name>
</gene>
<dbReference type="GO" id="GO:0071949">
    <property type="term" value="F:FAD binding"/>
    <property type="evidence" value="ECO:0007669"/>
    <property type="project" value="InterPro"/>
</dbReference>
<dbReference type="GO" id="GO:0016709">
    <property type="term" value="F:oxidoreductase activity, acting on paired donors, with incorporation or reduction of molecular oxygen, NAD(P)H as one donor, and incorporation of one atom of oxygen"/>
    <property type="evidence" value="ECO:0007669"/>
    <property type="project" value="UniProtKB-ARBA"/>
</dbReference>
<dbReference type="InterPro" id="IPR050641">
    <property type="entry name" value="RIFMO-like"/>
</dbReference>
<dbReference type="PRINTS" id="PR00420">
    <property type="entry name" value="RNGMNOXGNASE"/>
</dbReference>
<feature type="domain" description="FAD-binding" evidence="4">
    <location>
        <begin position="6"/>
        <end position="206"/>
    </location>
</feature>
<accession>A0A382X357</accession>
<dbReference type="InterPro" id="IPR002938">
    <property type="entry name" value="FAD-bd"/>
</dbReference>